<name>A0A4R7VZS0_9PSEU</name>
<dbReference type="EMBL" id="SOCP01000003">
    <property type="protein sequence ID" value="TDV55168.1"/>
    <property type="molecule type" value="Genomic_DNA"/>
</dbReference>
<dbReference type="InterPro" id="IPR001867">
    <property type="entry name" value="OmpR/PhoB-type_DNA-bd"/>
</dbReference>
<dbReference type="InterPro" id="IPR016032">
    <property type="entry name" value="Sig_transdc_resp-reg_C-effctor"/>
</dbReference>
<evidence type="ECO:0000313" key="9">
    <source>
        <dbReference type="EMBL" id="TDV55168.1"/>
    </source>
</evidence>
<feature type="domain" description="Bacterial transcriptional activator" evidence="8">
    <location>
        <begin position="96"/>
        <end position="220"/>
    </location>
</feature>
<dbReference type="InterPro" id="IPR011990">
    <property type="entry name" value="TPR-like_helical_dom_sf"/>
</dbReference>
<dbReference type="InterPro" id="IPR027417">
    <property type="entry name" value="P-loop_NTPase"/>
</dbReference>
<dbReference type="SMART" id="SM01043">
    <property type="entry name" value="BTAD"/>
    <property type="match status" value="1"/>
</dbReference>
<sequence>MATVAFRVLGPLEAEVDGRQVALGGPKPRLLLATLLLRPNTAVSTDVLVDVLWPGSPPRSAAANVRTYVHGLRRLLDNRIEHRPGGYLLRASPEEIDLCRFEDTRDPDLWRGGFLDDLPPCDEFEPTRARVTELWLAAREERLRAGIDRGEHEPAIAELRGLLSEHPLREELWQLLIHGLTASGRRADAVAAYTEAARVLRAELDTTPGPELLAALTPVCQLPRDLPDFTGRDDLVGELVGLVSDRDSPTVVVLSGPPGVGKSAVAVRVAHLTRAAFPDGQLHLDLAGTAPTPRRPMDVLPELLRAVGVTDLPRTLTERAALLRSALASRRMCLVLDDACSAAQVAPLLPGAGGSSVLVTSRVMLPDLVGTHPVELDVLGEPEATSLLAGIVGAARTNAEPDSAAAILRFCGRLPLAIRVAGTRLAHRRGWTLRTLADRLRDERRRLDELSVGDLAVRASVGLSYASLPEDAARAFRLLGLLGPVRWPGWVVGALLDRDTADDVLDLLVDNHLVELVGPDRYRLHDLLRCFAAELSERDDKAVDRVLSRYLDRAAAAAAGMPYFGVLPVVSDPDGDAVEWFDAERHTGVAMVSLAEAWGFDDHAWRLAATFAPYFDLRGHQDDWRRTHVRALAAARRCGDRRGEAIILRNLGQVALYRDEYPGARAAFTTAHELFAELRDDRGAAVALAGLGSVLRILGEHDRALDRCHAALGLFARVGDRHGEAVVRLAAGSVWLALGCLAPAGRWFTDAYELCAAIGDRHREAHALKRIATLHQRRGDLRAARDHLGRALTIFHELDDEHCVGYTNQSLGELCLRSGELTAAGDLLTTALARHHRNGDRRSEADVAELLASLHETRGDGVEARRHAARAQVIRALIGTGRTDGSPENAPRTGPVITASSP</sequence>
<evidence type="ECO:0000256" key="4">
    <source>
        <dbReference type="ARBA" id="ARBA00023163"/>
    </source>
</evidence>
<dbReference type="CDD" id="cd15831">
    <property type="entry name" value="BTAD"/>
    <property type="match status" value="1"/>
</dbReference>
<dbReference type="Proteomes" id="UP000294927">
    <property type="component" value="Unassembled WGS sequence"/>
</dbReference>
<organism evidence="9 10">
    <name type="scientific">Actinophytocola oryzae</name>
    <dbReference type="NCBI Taxonomy" id="502181"/>
    <lineage>
        <taxon>Bacteria</taxon>
        <taxon>Bacillati</taxon>
        <taxon>Actinomycetota</taxon>
        <taxon>Actinomycetes</taxon>
        <taxon>Pseudonocardiales</taxon>
        <taxon>Pseudonocardiaceae</taxon>
    </lineage>
</organism>
<gene>
    <name evidence="9" type="ORF">CLV71_103409</name>
</gene>
<feature type="region of interest" description="Disordered" evidence="5">
    <location>
        <begin position="880"/>
        <end position="902"/>
    </location>
</feature>
<feature type="domain" description="OmpR/PhoB-type" evidence="7">
    <location>
        <begin position="18"/>
        <end position="89"/>
    </location>
</feature>
<evidence type="ECO:0000259" key="7">
    <source>
        <dbReference type="SMART" id="SM00862"/>
    </source>
</evidence>
<dbReference type="InterPro" id="IPR036388">
    <property type="entry name" value="WH-like_DNA-bd_sf"/>
</dbReference>
<dbReference type="SMART" id="SM00382">
    <property type="entry name" value="AAA"/>
    <property type="match status" value="1"/>
</dbReference>
<protein>
    <submittedName>
        <fullName evidence="9">DNA-binding SARP family transcriptional activator</fullName>
    </submittedName>
</protein>
<comment type="caution">
    <text evidence="9">The sequence shown here is derived from an EMBL/GenBank/DDBJ whole genome shotgun (WGS) entry which is preliminary data.</text>
</comment>
<evidence type="ECO:0000256" key="5">
    <source>
        <dbReference type="SAM" id="MobiDB-lite"/>
    </source>
</evidence>
<evidence type="ECO:0000313" key="10">
    <source>
        <dbReference type="Proteomes" id="UP000294927"/>
    </source>
</evidence>
<dbReference type="InterPro" id="IPR002182">
    <property type="entry name" value="NB-ARC"/>
</dbReference>
<dbReference type="Gene3D" id="3.40.50.300">
    <property type="entry name" value="P-loop containing nucleotide triphosphate hydrolases"/>
    <property type="match status" value="1"/>
</dbReference>
<dbReference type="GO" id="GO:0043531">
    <property type="term" value="F:ADP binding"/>
    <property type="evidence" value="ECO:0007669"/>
    <property type="project" value="InterPro"/>
</dbReference>
<keyword evidence="4" id="KW-0804">Transcription</keyword>
<dbReference type="SMART" id="SM00028">
    <property type="entry name" value="TPR"/>
    <property type="match status" value="4"/>
</dbReference>
<dbReference type="SMART" id="SM00862">
    <property type="entry name" value="Trans_reg_C"/>
    <property type="match status" value="1"/>
</dbReference>
<dbReference type="Gene3D" id="1.25.40.10">
    <property type="entry name" value="Tetratricopeptide repeat domain"/>
    <property type="match status" value="3"/>
</dbReference>
<proteinExistence type="inferred from homology"/>
<dbReference type="Pfam" id="PF03704">
    <property type="entry name" value="BTAD"/>
    <property type="match status" value="1"/>
</dbReference>
<dbReference type="SUPFAM" id="SSF46894">
    <property type="entry name" value="C-terminal effector domain of the bipartite response regulators"/>
    <property type="match status" value="1"/>
</dbReference>
<dbReference type="InterPro" id="IPR051677">
    <property type="entry name" value="AfsR-DnrI-RedD_regulator"/>
</dbReference>
<keyword evidence="3 9" id="KW-0238">DNA-binding</keyword>
<dbReference type="GO" id="GO:0003677">
    <property type="term" value="F:DNA binding"/>
    <property type="evidence" value="ECO:0007669"/>
    <property type="project" value="UniProtKB-KW"/>
</dbReference>
<dbReference type="OrthoDB" id="3587032at2"/>
<accession>A0A4R7VZS0</accession>
<evidence type="ECO:0000256" key="2">
    <source>
        <dbReference type="ARBA" id="ARBA00023015"/>
    </source>
</evidence>
<keyword evidence="2" id="KW-0805">Transcription regulation</keyword>
<dbReference type="GO" id="GO:0006355">
    <property type="term" value="P:regulation of DNA-templated transcription"/>
    <property type="evidence" value="ECO:0007669"/>
    <property type="project" value="InterPro"/>
</dbReference>
<dbReference type="InterPro" id="IPR005158">
    <property type="entry name" value="BTAD"/>
</dbReference>
<keyword evidence="10" id="KW-1185">Reference proteome</keyword>
<dbReference type="SUPFAM" id="SSF52540">
    <property type="entry name" value="P-loop containing nucleoside triphosphate hydrolases"/>
    <property type="match status" value="1"/>
</dbReference>
<dbReference type="InterPro" id="IPR019734">
    <property type="entry name" value="TPR_rpt"/>
</dbReference>
<dbReference type="InterPro" id="IPR003593">
    <property type="entry name" value="AAA+_ATPase"/>
</dbReference>
<dbReference type="PANTHER" id="PTHR35807">
    <property type="entry name" value="TRANSCRIPTIONAL REGULATOR REDD-RELATED"/>
    <property type="match status" value="1"/>
</dbReference>
<dbReference type="RefSeq" id="WP_133902263.1">
    <property type="nucleotide sequence ID" value="NZ_SOCP01000003.1"/>
</dbReference>
<dbReference type="PANTHER" id="PTHR35807:SF1">
    <property type="entry name" value="TRANSCRIPTIONAL REGULATOR REDD"/>
    <property type="match status" value="1"/>
</dbReference>
<reference evidence="9 10" key="1">
    <citation type="submission" date="2019-03" db="EMBL/GenBank/DDBJ databases">
        <title>Genomic Encyclopedia of Archaeal and Bacterial Type Strains, Phase II (KMG-II): from individual species to whole genera.</title>
        <authorList>
            <person name="Goeker M."/>
        </authorList>
    </citation>
    <scope>NUCLEOTIDE SEQUENCE [LARGE SCALE GENOMIC DNA]</scope>
    <source>
        <strain evidence="9 10">DSM 45499</strain>
    </source>
</reference>
<dbReference type="PRINTS" id="PR00364">
    <property type="entry name" value="DISEASERSIST"/>
</dbReference>
<evidence type="ECO:0000256" key="1">
    <source>
        <dbReference type="ARBA" id="ARBA00005820"/>
    </source>
</evidence>
<dbReference type="GO" id="GO:0000160">
    <property type="term" value="P:phosphorelay signal transduction system"/>
    <property type="evidence" value="ECO:0007669"/>
    <property type="project" value="InterPro"/>
</dbReference>
<evidence type="ECO:0000259" key="8">
    <source>
        <dbReference type="SMART" id="SM01043"/>
    </source>
</evidence>
<comment type="similarity">
    <text evidence="1">Belongs to the AfsR/DnrI/RedD regulatory family.</text>
</comment>
<evidence type="ECO:0000259" key="6">
    <source>
        <dbReference type="SMART" id="SM00382"/>
    </source>
</evidence>
<dbReference type="SUPFAM" id="SSF48452">
    <property type="entry name" value="TPR-like"/>
    <property type="match status" value="3"/>
</dbReference>
<feature type="domain" description="AAA+ ATPase" evidence="6">
    <location>
        <begin position="248"/>
        <end position="419"/>
    </location>
</feature>
<dbReference type="AlphaFoldDB" id="A0A4R7VZS0"/>
<dbReference type="Gene3D" id="1.10.10.10">
    <property type="entry name" value="Winged helix-like DNA-binding domain superfamily/Winged helix DNA-binding domain"/>
    <property type="match status" value="1"/>
</dbReference>
<evidence type="ECO:0000256" key="3">
    <source>
        <dbReference type="ARBA" id="ARBA00023125"/>
    </source>
</evidence>
<dbReference type="Pfam" id="PF00931">
    <property type="entry name" value="NB-ARC"/>
    <property type="match status" value="1"/>
</dbReference>